<organism evidence="1 2">
    <name type="scientific">Mycena venus</name>
    <dbReference type="NCBI Taxonomy" id="2733690"/>
    <lineage>
        <taxon>Eukaryota</taxon>
        <taxon>Fungi</taxon>
        <taxon>Dikarya</taxon>
        <taxon>Basidiomycota</taxon>
        <taxon>Agaricomycotina</taxon>
        <taxon>Agaricomycetes</taxon>
        <taxon>Agaricomycetidae</taxon>
        <taxon>Agaricales</taxon>
        <taxon>Marasmiineae</taxon>
        <taxon>Mycenaceae</taxon>
        <taxon>Mycena</taxon>
    </lineage>
</organism>
<gene>
    <name evidence="1" type="ORF">MVEN_01909200</name>
</gene>
<protein>
    <submittedName>
        <fullName evidence="1">Uncharacterized protein</fullName>
    </submittedName>
</protein>
<keyword evidence="2" id="KW-1185">Reference proteome</keyword>
<reference evidence="1" key="1">
    <citation type="submission" date="2020-05" db="EMBL/GenBank/DDBJ databases">
        <title>Mycena genomes resolve the evolution of fungal bioluminescence.</title>
        <authorList>
            <person name="Tsai I.J."/>
        </authorList>
    </citation>
    <scope>NUCLEOTIDE SEQUENCE</scope>
    <source>
        <strain evidence="1">CCC161011</strain>
    </source>
</reference>
<name>A0A8H6XF28_9AGAR</name>
<proteinExistence type="predicted"/>
<sequence>MPFLGAIHRSGGVACRRGHSLFQASRWSSSFVRTPPASAPREVPTPLLFVSSKEWDIDSEKGVEKLATMLSMKGFTCVHCDISLPAVHSSAPPLNSDQLMHRLVEDLKANLRLSSHAVSFPPVLFARSAASLIAQAYISSNPVTAMMLMGRIPSTNAEVVGSLLPTPLAEFNFEPKFPIALLSTPREMERLWKTNRLAQAGVDLLPTEDLESQDAFEKIEGWLDELGI</sequence>
<dbReference type="AlphaFoldDB" id="A0A8H6XF28"/>
<dbReference type="Proteomes" id="UP000620124">
    <property type="component" value="Unassembled WGS sequence"/>
</dbReference>
<evidence type="ECO:0000313" key="1">
    <source>
        <dbReference type="EMBL" id="KAF7339917.1"/>
    </source>
</evidence>
<accession>A0A8H6XF28</accession>
<dbReference type="OrthoDB" id="3365310at2759"/>
<evidence type="ECO:0000313" key="2">
    <source>
        <dbReference type="Proteomes" id="UP000620124"/>
    </source>
</evidence>
<comment type="caution">
    <text evidence="1">The sequence shown here is derived from an EMBL/GenBank/DDBJ whole genome shotgun (WGS) entry which is preliminary data.</text>
</comment>
<dbReference type="EMBL" id="JACAZI010000019">
    <property type="protein sequence ID" value="KAF7339917.1"/>
    <property type="molecule type" value="Genomic_DNA"/>
</dbReference>